<comment type="caution">
    <text evidence="1">The sequence shown here is derived from an EMBL/GenBank/DDBJ whole genome shotgun (WGS) entry which is preliminary data.</text>
</comment>
<reference evidence="1 2" key="1">
    <citation type="submission" date="2018-05" db="EMBL/GenBank/DDBJ databases">
        <title>Evolution of GPA BGCs.</title>
        <authorList>
            <person name="Waglechner N."/>
            <person name="Wright G.D."/>
        </authorList>
    </citation>
    <scope>NUCLEOTIDE SEQUENCE [LARGE SCALE GENOMIC DNA]</scope>
    <source>
        <strain evidence="1 2">DSM 5908</strain>
    </source>
</reference>
<dbReference type="EMBL" id="QHHU01000020">
    <property type="protein sequence ID" value="RSM44429.1"/>
    <property type="molecule type" value="Genomic_DNA"/>
</dbReference>
<accession>A0A428WMW8</accession>
<dbReference type="AlphaFoldDB" id="A0A428WMW8"/>
<evidence type="ECO:0000313" key="1">
    <source>
        <dbReference type="EMBL" id="RSM44429.1"/>
    </source>
</evidence>
<name>A0A428WMW8_AMYBA</name>
<sequence>MRVGELVAQFWRHRNRPTAVVKADTVLRFIHFDSHAAAVQIYEHNFKTRKSVVDDPRARHVQRNWTTLDANFVTKHGTLDPAHDPKSFVEWQPIADTKAAGSDHAVSIVNVYHSVRKAPRGSVLELSVFSHAFVDGPVLFNTPAGAGTRRDPDDTDGRAAIDFQPDMGEDGAANAAALDEFKNGFAASGSFRIWGCNIQDIVLTIPDTGGTLKQRCLIMSTVRQVVEEAFTRQLRKGGTIAKLLRDTKKPPPGNTNIPIDMANQISLERSLQSDPHAGHGFTHFPPPRLFEIRYDEDFPNHAYHPFFRGERDAKGNFSGVITRSLSEIVQFVAKETLPTYFFAAAQALKTVTVVGGAPGTSADIDSTGQQFIGPARLYEAKFFGKFFGASINDPDAAVQRHYAFLDNQGNAVKTILDRAANGLP</sequence>
<keyword evidence="2" id="KW-1185">Reference proteome</keyword>
<protein>
    <submittedName>
        <fullName evidence="1">Uncharacterized protein</fullName>
    </submittedName>
</protein>
<organism evidence="1 2">
    <name type="scientific">Amycolatopsis balhimycina DSM 5908</name>
    <dbReference type="NCBI Taxonomy" id="1081091"/>
    <lineage>
        <taxon>Bacteria</taxon>
        <taxon>Bacillati</taxon>
        <taxon>Actinomycetota</taxon>
        <taxon>Actinomycetes</taxon>
        <taxon>Pseudonocardiales</taxon>
        <taxon>Pseudonocardiaceae</taxon>
        <taxon>Amycolatopsis</taxon>
    </lineage>
</organism>
<evidence type="ECO:0000313" key="2">
    <source>
        <dbReference type="Proteomes" id="UP000286716"/>
    </source>
</evidence>
<dbReference type="Proteomes" id="UP000286716">
    <property type="component" value="Unassembled WGS sequence"/>
</dbReference>
<proteinExistence type="predicted"/>
<gene>
    <name evidence="1" type="ORF">DMA12_16510</name>
</gene>